<name>A0ACC2HMJ8_DALPE</name>
<proteinExistence type="predicted"/>
<protein>
    <submittedName>
        <fullName evidence="1">Uncharacterized protein</fullName>
    </submittedName>
</protein>
<dbReference type="Proteomes" id="UP001157502">
    <property type="component" value="Chromosome 1"/>
</dbReference>
<accession>A0ACC2HMJ8</accession>
<dbReference type="EMBL" id="CM055728">
    <property type="protein sequence ID" value="KAJ8016977.1"/>
    <property type="molecule type" value="Genomic_DNA"/>
</dbReference>
<evidence type="ECO:0000313" key="1">
    <source>
        <dbReference type="EMBL" id="KAJ8016977.1"/>
    </source>
</evidence>
<sequence>MINTEPDDQAGGNPGPWPRHDIICLGLELRPSVQKHMVMLGVVGSIVKDKHLLPDTYFSNSRNVLNTYFVKVSWGWTLTLLTPFIYLTSEKKWTNVLCRLSSLVVATAVWYTFTEAFFYIEDVTGTSCVIPKYEGKVQVPHDEIKTSLRCRRAGGQWDGFDISGHSFILSFCVLVIADEMAHTANIKLSYSNTVLDLVYVSLNVIVVIWVFMFCCTSVYFHEFSQKFLGTFFGILGWYITHRYKGKVTPLQQPPIRR</sequence>
<organism evidence="1 2">
    <name type="scientific">Dallia pectoralis</name>
    <name type="common">Alaska blackfish</name>
    <dbReference type="NCBI Taxonomy" id="75939"/>
    <lineage>
        <taxon>Eukaryota</taxon>
        <taxon>Metazoa</taxon>
        <taxon>Chordata</taxon>
        <taxon>Craniata</taxon>
        <taxon>Vertebrata</taxon>
        <taxon>Euteleostomi</taxon>
        <taxon>Actinopterygii</taxon>
        <taxon>Neopterygii</taxon>
        <taxon>Teleostei</taxon>
        <taxon>Protacanthopterygii</taxon>
        <taxon>Esociformes</taxon>
        <taxon>Umbridae</taxon>
        <taxon>Dallia</taxon>
    </lineage>
</organism>
<reference evidence="1" key="1">
    <citation type="submission" date="2021-05" db="EMBL/GenBank/DDBJ databases">
        <authorList>
            <person name="Pan Q."/>
            <person name="Jouanno E."/>
            <person name="Zahm M."/>
            <person name="Klopp C."/>
            <person name="Cabau C."/>
            <person name="Louis A."/>
            <person name="Berthelot C."/>
            <person name="Parey E."/>
            <person name="Roest Crollius H."/>
            <person name="Montfort J."/>
            <person name="Robinson-Rechavi M."/>
            <person name="Bouchez O."/>
            <person name="Lampietro C."/>
            <person name="Lopez Roques C."/>
            <person name="Donnadieu C."/>
            <person name="Postlethwait J."/>
            <person name="Bobe J."/>
            <person name="Dillon D."/>
            <person name="Chandos A."/>
            <person name="von Hippel F."/>
            <person name="Guiguen Y."/>
        </authorList>
    </citation>
    <scope>NUCLEOTIDE SEQUENCE</scope>
    <source>
        <strain evidence="1">YG-Jan2019</strain>
    </source>
</reference>
<evidence type="ECO:0000313" key="2">
    <source>
        <dbReference type="Proteomes" id="UP001157502"/>
    </source>
</evidence>
<keyword evidence="2" id="KW-1185">Reference proteome</keyword>
<comment type="caution">
    <text evidence="1">The sequence shown here is derived from an EMBL/GenBank/DDBJ whole genome shotgun (WGS) entry which is preliminary data.</text>
</comment>
<gene>
    <name evidence="1" type="ORF">DPEC_G00012990</name>
</gene>